<proteinExistence type="predicted"/>
<dbReference type="InterPro" id="IPR036779">
    <property type="entry name" value="LysM_dom_sf"/>
</dbReference>
<dbReference type="SUPFAM" id="SSF51445">
    <property type="entry name" value="(Trans)glycosidases"/>
    <property type="match status" value="1"/>
</dbReference>
<sequence length="428" mass="48403">MFIHIVKPGQTLWQLGTYYQVNPDDIVEISTVPNPYQLTIGQSIVIPSNPAVHIVLEGEALYMIAQRYGVTLQALLEANDMTAGQAIYPGTMLNIPPKERPEIRVNAYIYRLGRLAASIVDRVGRYLTYLTPFAYVMQDNGDLTPIDDEAAIEAAINNDIVPMMCITNFTSETFGRSNSANVVMNDPQLTENLVNNVLTIMREKGYQGLNVDFEAVLPEDREAFNRFCQILADRLHAEGYFISSALAPKTYAGQPGLLYEAHDYEAQGRIMDFVILMTYEWGYRLGPPRAISPIDQIRLVLDYAVTVIPREKIFLGFEIYARDWMLPHVEGQAAETFSAEEAILRAVRFGANIQFDETSQSPFYYYQDDQARWHEVWFEDARSAQAKFAVVKEYGLGGISYWALGYNFPENWALLADNFTIVKLEGSS</sequence>
<dbReference type="AlphaFoldDB" id="A0A8J7W3Q9"/>
<dbReference type="CDD" id="cd00118">
    <property type="entry name" value="LysM"/>
    <property type="match status" value="2"/>
</dbReference>
<organism evidence="5 6">
    <name type="scientific">Sinanaerobacter chloroacetimidivorans</name>
    <dbReference type="NCBI Taxonomy" id="2818044"/>
    <lineage>
        <taxon>Bacteria</taxon>
        <taxon>Bacillati</taxon>
        <taxon>Bacillota</taxon>
        <taxon>Clostridia</taxon>
        <taxon>Peptostreptococcales</taxon>
        <taxon>Anaerovoracaceae</taxon>
        <taxon>Sinanaerobacter</taxon>
    </lineage>
</organism>
<dbReference type="CDD" id="cd02874">
    <property type="entry name" value="GH18_CFLE_spore_hydrolase"/>
    <property type="match status" value="1"/>
</dbReference>
<feature type="domain" description="LysM" evidence="3">
    <location>
        <begin position="2"/>
        <end position="46"/>
    </location>
</feature>
<dbReference type="Gene3D" id="3.20.20.80">
    <property type="entry name" value="Glycosidases"/>
    <property type="match status" value="1"/>
</dbReference>
<dbReference type="GO" id="GO:0012505">
    <property type="term" value="C:endomembrane system"/>
    <property type="evidence" value="ECO:0007669"/>
    <property type="project" value="TreeGrafter"/>
</dbReference>
<comment type="caution">
    <text evidence="5">The sequence shown here is derived from an EMBL/GenBank/DDBJ whole genome shotgun (WGS) entry which is preliminary data.</text>
</comment>
<name>A0A8J7W3Q9_9FIRM</name>
<dbReference type="Pfam" id="PF01476">
    <property type="entry name" value="LysM"/>
    <property type="match status" value="2"/>
</dbReference>
<evidence type="ECO:0000256" key="1">
    <source>
        <dbReference type="ARBA" id="ARBA00022801"/>
    </source>
</evidence>
<accession>A0A8J7W3Q9</accession>
<dbReference type="Gene3D" id="3.10.50.10">
    <property type="match status" value="1"/>
</dbReference>
<reference evidence="5" key="2">
    <citation type="submission" date="2021-04" db="EMBL/GenBank/DDBJ databases">
        <authorList>
            <person name="Liu J."/>
        </authorList>
    </citation>
    <scope>NUCLEOTIDE SEQUENCE</scope>
    <source>
        <strain evidence="5">BAD-6</strain>
    </source>
</reference>
<dbReference type="Proteomes" id="UP000675664">
    <property type="component" value="Unassembled WGS sequence"/>
</dbReference>
<feature type="domain" description="GH18" evidence="4">
    <location>
        <begin position="103"/>
        <end position="428"/>
    </location>
</feature>
<dbReference type="InterPro" id="IPR018392">
    <property type="entry name" value="LysM"/>
</dbReference>
<dbReference type="InterPro" id="IPR011583">
    <property type="entry name" value="Chitinase_II/V-like_cat"/>
</dbReference>
<dbReference type="Pfam" id="PF00704">
    <property type="entry name" value="Glyco_hydro_18"/>
    <property type="match status" value="1"/>
</dbReference>
<dbReference type="InterPro" id="IPR029070">
    <property type="entry name" value="Chitinase_insertion_sf"/>
</dbReference>
<dbReference type="Gene3D" id="3.10.350.10">
    <property type="entry name" value="LysM domain"/>
    <property type="match status" value="2"/>
</dbReference>
<evidence type="ECO:0000259" key="4">
    <source>
        <dbReference type="PROSITE" id="PS51910"/>
    </source>
</evidence>
<keyword evidence="6" id="KW-1185">Reference proteome</keyword>
<evidence type="ECO:0000313" key="5">
    <source>
        <dbReference type="EMBL" id="MBR0598695.1"/>
    </source>
</evidence>
<protein>
    <submittedName>
        <fullName evidence="5">LysM peptidoglycan-binding domain-containing protein</fullName>
    </submittedName>
</protein>
<evidence type="ECO:0000256" key="2">
    <source>
        <dbReference type="ARBA" id="ARBA00023295"/>
    </source>
</evidence>
<dbReference type="InterPro" id="IPR001223">
    <property type="entry name" value="Glyco_hydro18_cat"/>
</dbReference>
<keyword evidence="1" id="KW-0378">Hydrolase</keyword>
<dbReference type="SMART" id="SM00636">
    <property type="entry name" value="Glyco_18"/>
    <property type="match status" value="1"/>
</dbReference>
<dbReference type="EMBL" id="JAGSND010000008">
    <property type="protein sequence ID" value="MBR0598695.1"/>
    <property type="molecule type" value="Genomic_DNA"/>
</dbReference>
<dbReference type="PANTHER" id="PTHR46066">
    <property type="entry name" value="CHITINASE DOMAIN-CONTAINING PROTEIN 1 FAMILY MEMBER"/>
    <property type="match status" value="1"/>
</dbReference>
<evidence type="ECO:0000313" key="6">
    <source>
        <dbReference type="Proteomes" id="UP000675664"/>
    </source>
</evidence>
<dbReference type="PANTHER" id="PTHR46066:SF2">
    <property type="entry name" value="CHITINASE DOMAIN-CONTAINING PROTEIN 1"/>
    <property type="match status" value="1"/>
</dbReference>
<dbReference type="SUPFAM" id="SSF54106">
    <property type="entry name" value="LysM domain"/>
    <property type="match status" value="2"/>
</dbReference>
<keyword evidence="2" id="KW-0326">Glycosidase</keyword>
<dbReference type="GO" id="GO:0070492">
    <property type="term" value="F:oligosaccharide binding"/>
    <property type="evidence" value="ECO:0007669"/>
    <property type="project" value="TreeGrafter"/>
</dbReference>
<dbReference type="GO" id="GO:0016798">
    <property type="term" value="F:hydrolase activity, acting on glycosyl bonds"/>
    <property type="evidence" value="ECO:0007669"/>
    <property type="project" value="UniProtKB-KW"/>
</dbReference>
<gene>
    <name evidence="5" type="ORF">KCX82_12460</name>
</gene>
<dbReference type="RefSeq" id="WP_227018827.1">
    <property type="nucleotide sequence ID" value="NZ_JAGSND010000008.1"/>
</dbReference>
<dbReference type="SMART" id="SM00257">
    <property type="entry name" value="LysM"/>
    <property type="match status" value="2"/>
</dbReference>
<dbReference type="GO" id="GO:0008061">
    <property type="term" value="F:chitin binding"/>
    <property type="evidence" value="ECO:0007669"/>
    <property type="project" value="InterPro"/>
</dbReference>
<dbReference type="InterPro" id="IPR041704">
    <property type="entry name" value="CFLE_GH18"/>
</dbReference>
<dbReference type="PROSITE" id="PS51910">
    <property type="entry name" value="GH18_2"/>
    <property type="match status" value="1"/>
</dbReference>
<reference evidence="5" key="1">
    <citation type="submission" date="2021-04" db="EMBL/GenBank/DDBJ databases">
        <title>Sinoanaerobacter chloroacetimidivorans sp. nov., an obligate anaerobic bacterium isolated from anaerobic sludge.</title>
        <authorList>
            <person name="Bao Y."/>
        </authorList>
    </citation>
    <scope>NUCLEOTIDE SEQUENCE</scope>
    <source>
        <strain evidence="5">BAD-6</strain>
    </source>
</reference>
<dbReference type="GO" id="GO:0005975">
    <property type="term" value="P:carbohydrate metabolic process"/>
    <property type="evidence" value="ECO:0007669"/>
    <property type="project" value="InterPro"/>
</dbReference>
<evidence type="ECO:0000259" key="3">
    <source>
        <dbReference type="PROSITE" id="PS51782"/>
    </source>
</evidence>
<dbReference type="InterPro" id="IPR017853">
    <property type="entry name" value="GH"/>
</dbReference>
<feature type="domain" description="LysM" evidence="3">
    <location>
        <begin position="51"/>
        <end position="95"/>
    </location>
</feature>
<dbReference type="PROSITE" id="PS51782">
    <property type="entry name" value="LYSM"/>
    <property type="match status" value="2"/>
</dbReference>